<dbReference type="InterPro" id="IPR003661">
    <property type="entry name" value="HisK_dim/P_dom"/>
</dbReference>
<sequence>MQAKARDIYNKTVAPWYDNLNHTKLEIKGLFFSYDRKELQLMKRQLSGLIAMVLVFTVATSIFIYEWLHPNVNYPEAREGVLDARDWDFSQQGIIPLRGEWEFYKDQLLTPQDFADQGADQQTERRFLQVPGGWKGKVSDDGYGTGTYRLRLLVSDLGDYSLRAKKIRMSSHIYMDGQELGGTGQTALSATGFVPSNFPFFGTVEVKDQTIEVIIQVASYNNVQGGLVQAPEFGRTADVLTRRDNARMADVIVITTLLVFGIYFAGMFRQWRREPYLIFFSLFCWALGIFFSIDNEIVMANLVPSMSYLLLQKLLFILPYLAILFFIHYVRLYLSDRSGHWFKGFRWVSYVYLALLSLLPNDRLLVLLWPGVLLQVVAFGFIFTSIFRNRHHGVRIYYILLGAFFLIISWIFAQTRYQLALDSPYYIIVTLLLVVLSQSFLMTDRIRGAFLRSERLAQQLLVHDRQKDEFLAKTSHELRTPLHGIINLSETLLENKTTPLAAEHRENIRLLHLIGRRLAGLVNDILDMNRIRYGQLDVQPKPVDLYVSTRFVMETLSIAPIKNGVRLADELPPALPLVLADENRLRQILHNLLENGLKYTDRGTVSISAERRGELLAVSVSDTGRGIPEEVMDDLFQPFFQHDEEGSHSRDGIGLGLSISKQLVELQGGQMQVESEVGRGSRFTFTLPIAWSGEHEAAAAAENATAQAYAGDRQYPEYGRGRYTVQRDDKESPLPPQSTPSGQKELFHVLIVDDEPSNLKVATDAIGSMGHAYTTAAGGAEAMEALRQRKPDLVLLDLMMPGVSGLDICREIRSLHGLAELPVLMLTASGQTRDTLAAFAAGANDILHKPFELAELRARAQSLLAMKSSSERAVRREMDFLQAQIPPHFLYNSLNALVGLSYKNVEKLRETIHHLTTYLRAKFTFVFHGDEVPLERELELVRAYLAIEQLRFGQRLAVRYTIDENAHCLLPPLTLQPIVENAVRHGIGQKPEGGTVDIIIRPADRGVEIIVEDDGAGMDEGTVRLLEQGKAGGIGIGNVNRRLQMRYGRSLEIHSRPGKGTRITIFLTEERYVESHSD</sequence>
<dbReference type="CDD" id="cd16922">
    <property type="entry name" value="HATPase_EvgS-ArcB-TorS-like"/>
    <property type="match status" value="1"/>
</dbReference>
<evidence type="ECO:0000313" key="14">
    <source>
        <dbReference type="EMBL" id="OMF52323.1"/>
    </source>
</evidence>
<dbReference type="PANTHER" id="PTHR43047:SF72">
    <property type="entry name" value="OSMOSENSING HISTIDINE PROTEIN KINASE SLN1"/>
    <property type="match status" value="1"/>
</dbReference>
<evidence type="ECO:0000313" key="15">
    <source>
        <dbReference type="Proteomes" id="UP000187172"/>
    </source>
</evidence>
<organism evidence="14 15">
    <name type="scientific">Paenibacillus rhizosphaerae</name>
    <dbReference type="NCBI Taxonomy" id="297318"/>
    <lineage>
        <taxon>Bacteria</taxon>
        <taxon>Bacillati</taxon>
        <taxon>Bacillota</taxon>
        <taxon>Bacilli</taxon>
        <taxon>Bacillales</taxon>
        <taxon>Paenibacillaceae</taxon>
        <taxon>Paenibacillus</taxon>
    </lineage>
</organism>
<dbReference type="InterPro" id="IPR036890">
    <property type="entry name" value="HATPase_C_sf"/>
</dbReference>
<dbReference type="InterPro" id="IPR005467">
    <property type="entry name" value="His_kinase_dom"/>
</dbReference>
<feature type="domain" description="Histidine kinase" evidence="12">
    <location>
        <begin position="473"/>
        <end position="691"/>
    </location>
</feature>
<dbReference type="FunFam" id="3.30.565.10:FF:000006">
    <property type="entry name" value="Sensor histidine kinase WalK"/>
    <property type="match status" value="1"/>
</dbReference>
<keyword evidence="7" id="KW-0418">Kinase</keyword>
<dbReference type="InterPro" id="IPR011006">
    <property type="entry name" value="CheY-like_superfamily"/>
</dbReference>
<keyword evidence="8" id="KW-0067">ATP-binding</keyword>
<dbReference type="GO" id="GO:0005886">
    <property type="term" value="C:plasma membrane"/>
    <property type="evidence" value="ECO:0007669"/>
    <property type="project" value="UniProtKB-SubCell"/>
</dbReference>
<evidence type="ECO:0000256" key="2">
    <source>
        <dbReference type="ARBA" id="ARBA00004651"/>
    </source>
</evidence>
<evidence type="ECO:0000256" key="1">
    <source>
        <dbReference type="ARBA" id="ARBA00000085"/>
    </source>
</evidence>
<feature type="transmembrane region" description="Helical" evidence="11">
    <location>
        <begin position="248"/>
        <end position="268"/>
    </location>
</feature>
<feature type="domain" description="Response regulatory" evidence="13">
    <location>
        <begin position="748"/>
        <end position="864"/>
    </location>
</feature>
<evidence type="ECO:0000256" key="5">
    <source>
        <dbReference type="ARBA" id="ARBA00022679"/>
    </source>
</evidence>
<protein>
    <recommendedName>
        <fullName evidence="3">histidine kinase</fullName>
        <ecNumber evidence="3">2.7.13.3</ecNumber>
    </recommendedName>
</protein>
<comment type="catalytic activity">
    <reaction evidence="1">
        <text>ATP + protein L-histidine = ADP + protein N-phospho-L-histidine.</text>
        <dbReference type="EC" id="2.7.13.3"/>
    </reaction>
</comment>
<evidence type="ECO:0000256" key="4">
    <source>
        <dbReference type="ARBA" id="ARBA00022553"/>
    </source>
</evidence>
<feature type="transmembrane region" description="Helical" evidence="11">
    <location>
        <begin position="46"/>
        <end position="68"/>
    </location>
</feature>
<dbReference type="AlphaFoldDB" id="A0A1R1EKG5"/>
<dbReference type="STRING" id="297318.BK138_23090"/>
<dbReference type="PROSITE" id="PS50109">
    <property type="entry name" value="HIS_KIN"/>
    <property type="match status" value="2"/>
</dbReference>
<evidence type="ECO:0000256" key="11">
    <source>
        <dbReference type="SAM" id="Phobius"/>
    </source>
</evidence>
<comment type="caution">
    <text evidence="14">The sequence shown here is derived from an EMBL/GenBank/DDBJ whole genome shotgun (WGS) entry which is preliminary data.</text>
</comment>
<dbReference type="GO" id="GO:0005524">
    <property type="term" value="F:ATP binding"/>
    <property type="evidence" value="ECO:0007669"/>
    <property type="project" value="UniProtKB-KW"/>
</dbReference>
<gene>
    <name evidence="14" type="ORF">BK138_23090</name>
</gene>
<evidence type="ECO:0000259" key="12">
    <source>
        <dbReference type="PROSITE" id="PS50109"/>
    </source>
</evidence>
<dbReference type="EMBL" id="MRTP01000007">
    <property type="protein sequence ID" value="OMF52323.1"/>
    <property type="molecule type" value="Genomic_DNA"/>
</dbReference>
<dbReference type="EC" id="2.7.13.3" evidence="3"/>
<reference evidence="14 15" key="1">
    <citation type="submission" date="2016-11" db="EMBL/GenBank/DDBJ databases">
        <title>Paenibacillus species isolates.</title>
        <authorList>
            <person name="Beno S.M."/>
        </authorList>
    </citation>
    <scope>NUCLEOTIDE SEQUENCE [LARGE SCALE GENOMIC DNA]</scope>
    <source>
        <strain evidence="14 15">FSL R5-0378</strain>
    </source>
</reference>
<dbReference type="PROSITE" id="PS50110">
    <property type="entry name" value="RESPONSE_REGULATORY"/>
    <property type="match status" value="1"/>
</dbReference>
<dbReference type="Pfam" id="PF00072">
    <property type="entry name" value="Response_reg"/>
    <property type="match status" value="1"/>
</dbReference>
<dbReference type="SUPFAM" id="SSF55874">
    <property type="entry name" value="ATPase domain of HSP90 chaperone/DNA topoisomerase II/histidine kinase"/>
    <property type="match status" value="2"/>
</dbReference>
<name>A0A1R1EKG5_9BACL</name>
<keyword evidence="11" id="KW-0472">Membrane</keyword>
<comment type="subcellular location">
    <subcellularLocation>
        <location evidence="2">Cell membrane</location>
        <topology evidence="2">Multi-pass membrane protein</topology>
    </subcellularLocation>
</comment>
<dbReference type="InterPro" id="IPR011623">
    <property type="entry name" value="7TMR_DISM_rcpt_extracell_dom1"/>
</dbReference>
<dbReference type="SUPFAM" id="SSF47384">
    <property type="entry name" value="Homodimeric domain of signal transducing histidine kinase"/>
    <property type="match status" value="1"/>
</dbReference>
<keyword evidence="6" id="KW-0547">Nucleotide-binding</keyword>
<dbReference type="Gene3D" id="3.30.565.10">
    <property type="entry name" value="Histidine kinase-like ATPase, C-terminal domain"/>
    <property type="match status" value="2"/>
</dbReference>
<evidence type="ECO:0000256" key="7">
    <source>
        <dbReference type="ARBA" id="ARBA00022777"/>
    </source>
</evidence>
<dbReference type="Gene3D" id="3.40.50.2300">
    <property type="match status" value="1"/>
</dbReference>
<dbReference type="Pfam" id="PF00512">
    <property type="entry name" value="HisKA"/>
    <property type="match status" value="1"/>
</dbReference>
<dbReference type="Proteomes" id="UP000187172">
    <property type="component" value="Unassembled WGS sequence"/>
</dbReference>
<dbReference type="SMART" id="SM00448">
    <property type="entry name" value="REC"/>
    <property type="match status" value="1"/>
</dbReference>
<dbReference type="InterPro" id="IPR036097">
    <property type="entry name" value="HisK_dim/P_sf"/>
</dbReference>
<feature type="transmembrane region" description="Helical" evidence="11">
    <location>
        <begin position="396"/>
        <end position="413"/>
    </location>
</feature>
<dbReference type="SMART" id="SM00387">
    <property type="entry name" value="HATPase_c"/>
    <property type="match status" value="2"/>
</dbReference>
<keyword evidence="5" id="KW-0808">Transferase</keyword>
<evidence type="ECO:0000256" key="9">
    <source>
        <dbReference type="ARBA" id="ARBA00023012"/>
    </source>
</evidence>
<dbReference type="PANTHER" id="PTHR43047">
    <property type="entry name" value="TWO-COMPONENT HISTIDINE PROTEIN KINASE"/>
    <property type="match status" value="1"/>
</dbReference>
<dbReference type="Gene3D" id="1.10.287.130">
    <property type="match status" value="1"/>
</dbReference>
<feature type="transmembrane region" description="Helical" evidence="11">
    <location>
        <begin position="366"/>
        <end position="384"/>
    </location>
</feature>
<evidence type="ECO:0000256" key="6">
    <source>
        <dbReference type="ARBA" id="ARBA00022741"/>
    </source>
</evidence>
<dbReference type="InterPro" id="IPR001789">
    <property type="entry name" value="Sig_transdc_resp-reg_receiver"/>
</dbReference>
<dbReference type="InterPro" id="IPR010559">
    <property type="entry name" value="Sig_transdc_His_kin_internal"/>
</dbReference>
<keyword evidence="11" id="KW-0812">Transmembrane</keyword>
<dbReference type="CDD" id="cd00082">
    <property type="entry name" value="HisKA"/>
    <property type="match status" value="1"/>
</dbReference>
<evidence type="ECO:0000256" key="10">
    <source>
        <dbReference type="PROSITE-ProRule" id="PRU00169"/>
    </source>
</evidence>
<dbReference type="Pfam" id="PF06580">
    <property type="entry name" value="His_kinase"/>
    <property type="match status" value="1"/>
</dbReference>
<feature type="domain" description="Histidine kinase" evidence="12">
    <location>
        <begin position="975"/>
        <end position="1071"/>
    </location>
</feature>
<keyword evidence="11" id="KW-1133">Transmembrane helix</keyword>
<dbReference type="GO" id="GO:0000155">
    <property type="term" value="F:phosphorelay sensor kinase activity"/>
    <property type="evidence" value="ECO:0007669"/>
    <property type="project" value="InterPro"/>
</dbReference>
<feature type="transmembrane region" description="Helical" evidence="11">
    <location>
        <begin position="275"/>
        <end position="293"/>
    </location>
</feature>
<evidence type="ECO:0000256" key="3">
    <source>
        <dbReference type="ARBA" id="ARBA00012438"/>
    </source>
</evidence>
<proteinExistence type="predicted"/>
<dbReference type="Pfam" id="PF02518">
    <property type="entry name" value="HATPase_c"/>
    <property type="match status" value="2"/>
</dbReference>
<keyword evidence="4 10" id="KW-0597">Phosphoprotein</keyword>
<dbReference type="GO" id="GO:0009927">
    <property type="term" value="F:histidine phosphotransfer kinase activity"/>
    <property type="evidence" value="ECO:0007669"/>
    <property type="project" value="TreeGrafter"/>
</dbReference>
<dbReference type="Pfam" id="PF07695">
    <property type="entry name" value="7TMR-DISM_7TM"/>
    <property type="match status" value="1"/>
</dbReference>
<keyword evidence="15" id="KW-1185">Reference proteome</keyword>
<evidence type="ECO:0000256" key="8">
    <source>
        <dbReference type="ARBA" id="ARBA00022840"/>
    </source>
</evidence>
<feature type="transmembrane region" description="Helical" evidence="11">
    <location>
        <begin position="425"/>
        <end position="443"/>
    </location>
</feature>
<dbReference type="InterPro" id="IPR004358">
    <property type="entry name" value="Sig_transdc_His_kin-like_C"/>
</dbReference>
<accession>A0A1R1EKG5</accession>
<evidence type="ECO:0000259" key="13">
    <source>
        <dbReference type="PROSITE" id="PS50110"/>
    </source>
</evidence>
<dbReference type="PRINTS" id="PR00344">
    <property type="entry name" value="BCTRLSENSOR"/>
</dbReference>
<keyword evidence="9" id="KW-0902">Two-component regulatory system</keyword>
<dbReference type="SMART" id="SM00388">
    <property type="entry name" value="HisKA"/>
    <property type="match status" value="1"/>
</dbReference>
<feature type="transmembrane region" description="Helical" evidence="11">
    <location>
        <begin position="313"/>
        <end position="332"/>
    </location>
</feature>
<feature type="modified residue" description="4-aspartylphosphate" evidence="10">
    <location>
        <position position="797"/>
    </location>
</feature>
<dbReference type="InterPro" id="IPR003594">
    <property type="entry name" value="HATPase_dom"/>
</dbReference>
<dbReference type="Gene3D" id="2.60.120.260">
    <property type="entry name" value="Galactose-binding domain-like"/>
    <property type="match status" value="1"/>
</dbReference>
<dbReference type="SUPFAM" id="SSF52172">
    <property type="entry name" value="CheY-like"/>
    <property type="match status" value="1"/>
</dbReference>